<evidence type="ECO:0000256" key="4">
    <source>
        <dbReference type="ARBA" id="ARBA00022692"/>
    </source>
</evidence>
<dbReference type="Gene3D" id="1.20.120.350">
    <property type="entry name" value="Voltage-gated potassium channels. Chain C"/>
    <property type="match status" value="1"/>
</dbReference>
<dbReference type="GO" id="GO:0045211">
    <property type="term" value="C:postsynaptic membrane"/>
    <property type="evidence" value="ECO:0007669"/>
    <property type="project" value="TreeGrafter"/>
</dbReference>
<feature type="compositionally biased region" description="Gly residues" evidence="12">
    <location>
        <begin position="342"/>
        <end position="351"/>
    </location>
</feature>
<dbReference type="KEGG" id="crq:GCK72_004993"/>
<feature type="region of interest" description="Disordered" evidence="12">
    <location>
        <begin position="339"/>
        <end position="405"/>
    </location>
</feature>
<evidence type="ECO:0000256" key="13">
    <source>
        <dbReference type="SAM" id="Phobius"/>
    </source>
</evidence>
<comment type="subcellular location">
    <subcellularLocation>
        <location evidence="1">Membrane</location>
        <topology evidence="1">Multi-pass membrane protein</topology>
    </subcellularLocation>
</comment>
<dbReference type="InterPro" id="IPR028325">
    <property type="entry name" value="VG_K_chnl"/>
</dbReference>
<dbReference type="STRING" id="31234.E3LGK2"/>
<keyword evidence="7" id="KW-0630">Potassium</keyword>
<feature type="transmembrane region" description="Helical" evidence="13">
    <location>
        <begin position="241"/>
        <end position="263"/>
    </location>
</feature>
<keyword evidence="3" id="KW-0633">Potassium transport</keyword>
<dbReference type="GO" id="GO:0008076">
    <property type="term" value="C:voltage-gated potassium channel complex"/>
    <property type="evidence" value="ECO:0007669"/>
    <property type="project" value="InterPro"/>
</dbReference>
<feature type="domain" description="Ion transport" evidence="14">
    <location>
        <begin position="39"/>
        <end position="302"/>
    </location>
</feature>
<dbReference type="GeneID" id="9822411"/>
<keyword evidence="6" id="KW-0851">Voltage-gated channel</keyword>
<dbReference type="GO" id="GO:0001508">
    <property type="term" value="P:action potential"/>
    <property type="evidence" value="ECO:0007669"/>
    <property type="project" value="TreeGrafter"/>
</dbReference>
<feature type="compositionally biased region" description="Polar residues" evidence="12">
    <location>
        <begin position="395"/>
        <end position="405"/>
    </location>
</feature>
<dbReference type="OrthoDB" id="415460at2759"/>
<dbReference type="InterPro" id="IPR005821">
    <property type="entry name" value="Ion_trans_dom"/>
</dbReference>
<dbReference type="AlphaFoldDB" id="E3LGK2"/>
<evidence type="ECO:0000256" key="12">
    <source>
        <dbReference type="SAM" id="MobiDB-lite"/>
    </source>
</evidence>
<feature type="transmembrane region" description="Helical" evidence="13">
    <location>
        <begin position="208"/>
        <end position="229"/>
    </location>
</feature>
<organism evidence="16">
    <name type="scientific">Caenorhabditis remanei</name>
    <name type="common">Caenorhabditis vulgaris</name>
    <dbReference type="NCBI Taxonomy" id="31234"/>
    <lineage>
        <taxon>Eukaryota</taxon>
        <taxon>Metazoa</taxon>
        <taxon>Ecdysozoa</taxon>
        <taxon>Nematoda</taxon>
        <taxon>Chromadorea</taxon>
        <taxon>Rhabditida</taxon>
        <taxon>Rhabditina</taxon>
        <taxon>Rhabditomorpha</taxon>
        <taxon>Rhabditoidea</taxon>
        <taxon>Rhabditidae</taxon>
        <taxon>Peloderinae</taxon>
        <taxon>Caenorhabditis</taxon>
    </lineage>
</organism>
<dbReference type="OMA" id="SNIWFTM"/>
<feature type="transmembrane region" description="Helical" evidence="13">
    <location>
        <begin position="35"/>
        <end position="56"/>
    </location>
</feature>
<dbReference type="eggNOG" id="KOG3713">
    <property type="taxonomic scope" value="Eukaryota"/>
</dbReference>
<evidence type="ECO:0000256" key="9">
    <source>
        <dbReference type="ARBA" id="ARBA00023065"/>
    </source>
</evidence>
<evidence type="ECO:0000256" key="7">
    <source>
        <dbReference type="ARBA" id="ARBA00022958"/>
    </source>
</evidence>
<dbReference type="GO" id="GO:0005251">
    <property type="term" value="F:delayed rectifier potassium channel activity"/>
    <property type="evidence" value="ECO:0007669"/>
    <property type="project" value="TreeGrafter"/>
</dbReference>
<dbReference type="PANTHER" id="PTHR11537:SF252">
    <property type="entry name" value="POTASSIUM VOLTAGE-GATED CHANNEL PROTEIN SHAW"/>
    <property type="match status" value="1"/>
</dbReference>
<evidence type="ECO:0000256" key="10">
    <source>
        <dbReference type="ARBA" id="ARBA00023136"/>
    </source>
</evidence>
<dbReference type="InterPro" id="IPR027359">
    <property type="entry name" value="Volt_channel_dom_sf"/>
</dbReference>
<keyword evidence="10 13" id="KW-0472">Membrane</keyword>
<evidence type="ECO:0000313" key="16">
    <source>
        <dbReference type="Proteomes" id="UP000008281"/>
    </source>
</evidence>
<evidence type="ECO:0000256" key="1">
    <source>
        <dbReference type="ARBA" id="ARBA00004141"/>
    </source>
</evidence>
<evidence type="ECO:0000256" key="8">
    <source>
        <dbReference type="ARBA" id="ARBA00022989"/>
    </source>
</evidence>
<dbReference type="GO" id="GO:0042734">
    <property type="term" value="C:presynaptic membrane"/>
    <property type="evidence" value="ECO:0007669"/>
    <property type="project" value="TreeGrafter"/>
</dbReference>
<evidence type="ECO:0000256" key="5">
    <source>
        <dbReference type="ARBA" id="ARBA00022826"/>
    </source>
</evidence>
<dbReference type="InParanoid" id="E3LGK2"/>
<keyword evidence="9" id="KW-0406">Ion transport</keyword>
<keyword evidence="4 13" id="KW-0812">Transmembrane</keyword>
<dbReference type="Gene3D" id="1.10.287.70">
    <property type="match status" value="1"/>
</dbReference>
<evidence type="ECO:0000256" key="6">
    <source>
        <dbReference type="ARBA" id="ARBA00022882"/>
    </source>
</evidence>
<gene>
    <name evidence="15" type="ORF">CRE_01970</name>
</gene>
<evidence type="ECO:0000313" key="15">
    <source>
        <dbReference type="EMBL" id="EFO85992.1"/>
    </source>
</evidence>
<keyword evidence="16" id="KW-1185">Reference proteome</keyword>
<dbReference type="PANTHER" id="PTHR11537">
    <property type="entry name" value="VOLTAGE-GATED POTASSIUM CHANNEL"/>
    <property type="match status" value="1"/>
</dbReference>
<keyword evidence="8 13" id="KW-1133">Transmembrane helix</keyword>
<evidence type="ECO:0000256" key="3">
    <source>
        <dbReference type="ARBA" id="ARBA00022538"/>
    </source>
</evidence>
<dbReference type="SUPFAM" id="SSF81324">
    <property type="entry name" value="Voltage-gated potassium channels"/>
    <property type="match status" value="1"/>
</dbReference>
<evidence type="ECO:0000259" key="14">
    <source>
        <dbReference type="Pfam" id="PF00520"/>
    </source>
</evidence>
<dbReference type="GO" id="GO:0043679">
    <property type="term" value="C:axon terminus"/>
    <property type="evidence" value="ECO:0007669"/>
    <property type="project" value="TreeGrafter"/>
</dbReference>
<dbReference type="InterPro" id="IPR003968">
    <property type="entry name" value="K_chnl_volt-dep_Kv"/>
</dbReference>
<sequence>MSFVGRDSLFSSNCPSGNARPVQVCSNDMLETFPFFQVISVVNIIFVIISIVCFCLKTHPSFRIPDIDISTNMGNYTGFVGGGGGHGSMKGGIQMNPIYVGKMATRAHPSFFYVELLSNIWFSGEFLTRMIFCPNVAIFLKTPVNIIDFIATVSFYIDWALDKALSGSNRDSVEFFSIIRILRLFKLTQHSTGLKILIQTFKASAQELFLLVFFVVLGIVIFAALVYYAERVEHNEGNQFSSIPVGLWWAVITICTIGFGDLVPQTSLGRLVGSVCALMGVLTIALPVPVIVSNFAMFYSHAQARSKLPKKRRRVLQPHEIKPVVGRSTTAVMISALTQRGPVGGGHGGGSNPSDGNPLSAFSTTPHLVCPSDGTDKPRKISQNKNGGTAPPVPQNNISKASKLI</sequence>
<keyword evidence="11" id="KW-0407">Ion channel</keyword>
<keyword evidence="5" id="KW-0631">Potassium channel</keyword>
<feature type="transmembrane region" description="Helical" evidence="13">
    <location>
        <begin position="275"/>
        <end position="299"/>
    </location>
</feature>
<dbReference type="Pfam" id="PF00520">
    <property type="entry name" value="Ion_trans"/>
    <property type="match status" value="1"/>
</dbReference>
<protein>
    <recommendedName>
        <fullName evidence="14">Ion transport domain-containing protein</fullName>
    </recommendedName>
</protein>
<dbReference type="GO" id="GO:0032809">
    <property type="term" value="C:neuronal cell body membrane"/>
    <property type="evidence" value="ECO:0007669"/>
    <property type="project" value="TreeGrafter"/>
</dbReference>
<evidence type="ECO:0000256" key="11">
    <source>
        <dbReference type="ARBA" id="ARBA00023303"/>
    </source>
</evidence>
<dbReference type="RefSeq" id="XP_003117126.2">
    <property type="nucleotide sequence ID" value="XM_003117078.2"/>
</dbReference>
<dbReference type="GO" id="GO:0032590">
    <property type="term" value="C:dendrite membrane"/>
    <property type="evidence" value="ECO:0007669"/>
    <property type="project" value="TreeGrafter"/>
</dbReference>
<reference evidence="15" key="1">
    <citation type="submission" date="2007-07" db="EMBL/GenBank/DDBJ databases">
        <title>PCAP assembly of the Caenorhabditis remanei genome.</title>
        <authorList>
            <consortium name="The Caenorhabditis remanei Sequencing Consortium"/>
            <person name="Wilson R.K."/>
        </authorList>
    </citation>
    <scope>NUCLEOTIDE SEQUENCE [LARGE SCALE GENOMIC DNA]</scope>
    <source>
        <strain evidence="15">PB4641</strain>
    </source>
</reference>
<evidence type="ECO:0000256" key="2">
    <source>
        <dbReference type="ARBA" id="ARBA00022448"/>
    </source>
</evidence>
<dbReference type="FunFam" id="1.10.287.70:FF:000002">
    <property type="entry name" value="Potassium voltage-gated channel subfamily a member"/>
    <property type="match status" value="1"/>
</dbReference>
<dbReference type="PRINTS" id="PR00169">
    <property type="entry name" value="KCHANNEL"/>
</dbReference>
<dbReference type="EMBL" id="DS268408">
    <property type="protein sequence ID" value="EFO85992.1"/>
    <property type="molecule type" value="Genomic_DNA"/>
</dbReference>
<name>E3LGK2_CAERE</name>
<dbReference type="Proteomes" id="UP000008281">
    <property type="component" value="Unassembled WGS sequence"/>
</dbReference>
<dbReference type="HOGENOM" id="CLU_011722_4_4_1"/>
<dbReference type="PRINTS" id="PR01491">
    <property type="entry name" value="KVCHANNEL"/>
</dbReference>
<proteinExistence type="predicted"/>
<dbReference type="CTD" id="9822411"/>
<keyword evidence="2" id="KW-0813">Transport</keyword>
<accession>E3LGK2</accession>